<dbReference type="InterPro" id="IPR008969">
    <property type="entry name" value="CarboxyPept-like_regulatory"/>
</dbReference>
<feature type="domain" description="TonB-dependent receptor plug" evidence="8">
    <location>
        <begin position="118"/>
        <end position="246"/>
    </location>
</feature>
<evidence type="ECO:0000256" key="3">
    <source>
        <dbReference type="ARBA" id="ARBA00022452"/>
    </source>
</evidence>
<dbReference type="Proteomes" id="UP000235661">
    <property type="component" value="Unassembled WGS sequence"/>
</dbReference>
<evidence type="ECO:0000256" key="7">
    <source>
        <dbReference type="PROSITE-ProRule" id="PRU01360"/>
    </source>
</evidence>
<keyword evidence="2 7" id="KW-0813">Transport</keyword>
<dbReference type="Gene3D" id="2.40.170.20">
    <property type="entry name" value="TonB-dependent receptor, beta-barrel domain"/>
    <property type="match status" value="1"/>
</dbReference>
<evidence type="ECO:0000256" key="6">
    <source>
        <dbReference type="ARBA" id="ARBA00023237"/>
    </source>
</evidence>
<dbReference type="SUPFAM" id="SSF49464">
    <property type="entry name" value="Carboxypeptidase regulatory domain-like"/>
    <property type="match status" value="1"/>
</dbReference>
<dbReference type="SUPFAM" id="SSF56935">
    <property type="entry name" value="Porins"/>
    <property type="match status" value="1"/>
</dbReference>
<dbReference type="InterPro" id="IPR012910">
    <property type="entry name" value="Plug_dom"/>
</dbReference>
<keyword evidence="5 7" id="KW-0472">Membrane</keyword>
<evidence type="ECO:0000256" key="1">
    <source>
        <dbReference type="ARBA" id="ARBA00004571"/>
    </source>
</evidence>
<dbReference type="Gene3D" id="2.170.130.10">
    <property type="entry name" value="TonB-dependent receptor, plug domain"/>
    <property type="match status" value="1"/>
</dbReference>
<dbReference type="InterPro" id="IPR023997">
    <property type="entry name" value="TonB-dep_OMP_SusC/RagA_CS"/>
</dbReference>
<dbReference type="Pfam" id="PF07715">
    <property type="entry name" value="Plug"/>
    <property type="match status" value="1"/>
</dbReference>
<evidence type="ECO:0000256" key="4">
    <source>
        <dbReference type="ARBA" id="ARBA00022692"/>
    </source>
</evidence>
<dbReference type="RefSeq" id="WP_102189172.1">
    <property type="nucleotide sequence ID" value="NZ_PNGI01000053.1"/>
</dbReference>
<evidence type="ECO:0000256" key="5">
    <source>
        <dbReference type="ARBA" id="ARBA00023136"/>
    </source>
</evidence>
<dbReference type="InterPro" id="IPR037066">
    <property type="entry name" value="Plug_dom_sf"/>
</dbReference>
<dbReference type="InterPro" id="IPR023996">
    <property type="entry name" value="TonB-dep_OMP_SusC/RagA"/>
</dbReference>
<dbReference type="NCBIfam" id="TIGR04056">
    <property type="entry name" value="OMP_RagA_SusC"/>
    <property type="match status" value="1"/>
</dbReference>
<evidence type="ECO:0000313" key="10">
    <source>
        <dbReference type="Proteomes" id="UP000235661"/>
    </source>
</evidence>
<comment type="caution">
    <text evidence="9">The sequence shown here is derived from an EMBL/GenBank/DDBJ whole genome shotgun (WGS) entry which is preliminary data.</text>
</comment>
<proteinExistence type="inferred from homology"/>
<organism evidence="9 10">
    <name type="scientific">Hoylesella timonensis</name>
    <dbReference type="NCBI Taxonomy" id="386414"/>
    <lineage>
        <taxon>Bacteria</taxon>
        <taxon>Pseudomonadati</taxon>
        <taxon>Bacteroidota</taxon>
        <taxon>Bacteroidia</taxon>
        <taxon>Bacteroidales</taxon>
        <taxon>Prevotellaceae</taxon>
        <taxon>Hoylesella</taxon>
    </lineage>
</organism>
<evidence type="ECO:0000259" key="8">
    <source>
        <dbReference type="Pfam" id="PF07715"/>
    </source>
</evidence>
<dbReference type="InterPro" id="IPR039426">
    <property type="entry name" value="TonB-dep_rcpt-like"/>
</dbReference>
<name>A0A2N6Q2M5_9BACT</name>
<reference evidence="9 10" key="1">
    <citation type="submission" date="2017-09" db="EMBL/GenBank/DDBJ databases">
        <title>Bacterial strain isolated from the female urinary microbiota.</title>
        <authorList>
            <person name="Thomas-White K."/>
            <person name="Kumar N."/>
            <person name="Forster S."/>
            <person name="Putonti C."/>
            <person name="Lawley T."/>
            <person name="Wolfe A.J."/>
        </authorList>
    </citation>
    <scope>NUCLEOTIDE SEQUENCE [LARGE SCALE GENOMIC DNA]</scope>
    <source>
        <strain evidence="9 10">UMB0818</strain>
    </source>
</reference>
<keyword evidence="4 7" id="KW-0812">Transmembrane</keyword>
<sequence>MTGKKILIFLLMTFYSLCVTLAQDKGLFIIKGKVVDSIDEPLPGVSVKAKNMSTKTVTTDDGSFIIKVNKEPIELVFSYIGMREKTVLCKSQKAITVVLEDNAVNLDNVVITGYQEIDKRKLSSSITTMKMSELQTPSTNSLDQMLQGRIAGLAVMNLSSTVGVAPKIRIRGSSSITGNREPIWVVDGIILDEPVSVSVEELNNIDNVNFIGNAISGINPDDIERIDVLKDVSATAIYGVKAANGVIVVTTKRGKGERPTISYKANWGVTMAPNYGILDLMNSKERIEVSEEMLNRGLEFKTYRPTDMGYEGELQKLWSKETDYDTFRKRVKDLKELNTDWMNLLFRNALSQQHSVSVSGGGKRVDYYVSLGYLHQEGVSIVEKLKQLTGKVKVNMQLTNHLEAGVDLSTNSSDANYAHHSIALLDYAYRTSRAIPAFHDDGTYFYYNNDVTKYASLPFNIFNELNTTGQDVAKKSTNIKINLTWRPWDWLKLQSLTGMSTSASNQENWADEQSFYVSKMRLVPYGGKIITGNEYYYEDAILPLGGELKYENSSSKRYTFRNVVDLNKTWKKHHLFASVGTELISIQLNSHRGRYLGYMPFRGKTFADIDVSIYKGYARAVQASPLQIIDNTLNTMSLFSTMTYTFDDRYIANFNIRTDGSNRFGQDRSVRFLPVWSTSGRWNVHREKMLQSWSWLDELALRASYGVQGNVHPSQTPYLIVKQENYNSILGEFVATLKQFPNKHLRWEKTVSYNFGIDFSIFHDRVSASLDVYNKKGYDQIIQRRIAPSNGADFVTINEGDIENKGWELAFNVVPLRTKDLVWSMSFNTGQNFNKVTQEGDTKATWQDYVNGTLIKNGYAVNSLYAYRFKGLNGQTGLPMFYGETEKDEHGKTIINSQQEAFDAAFVYVGKREPDLTGGFSSSFKYKSLTLNALFSFALGNKIRLNDLYTTSGQGLPYPQQNMSHEFVNRWRQPGDEYKTNIPALSDNQMRYVSYDRVYPIADNRWDMYNKSDIRVASGSFLRCRSVSLRYELTKKLLDVLHLRGGYVSFETSNLFVLKDPLLRGRDPEQISLSSGAVPPRIGFACQISLTF</sequence>
<dbReference type="Gene3D" id="2.60.40.1120">
    <property type="entry name" value="Carboxypeptidase-like, regulatory domain"/>
    <property type="match status" value="1"/>
</dbReference>
<accession>A0A2N6Q2M5</accession>
<dbReference type="AlphaFoldDB" id="A0A2N6Q2M5"/>
<protein>
    <submittedName>
        <fullName evidence="9">SusC/RagA family TonB-linked outer membrane protein</fullName>
    </submittedName>
</protein>
<dbReference type="EMBL" id="PNGI01000053">
    <property type="protein sequence ID" value="PMC07186.1"/>
    <property type="molecule type" value="Genomic_DNA"/>
</dbReference>
<comment type="subcellular location">
    <subcellularLocation>
        <location evidence="1 7">Cell outer membrane</location>
        <topology evidence="1 7">Multi-pass membrane protein</topology>
    </subcellularLocation>
</comment>
<keyword evidence="6 7" id="KW-0998">Cell outer membrane</keyword>
<dbReference type="GO" id="GO:0009279">
    <property type="term" value="C:cell outer membrane"/>
    <property type="evidence" value="ECO:0007669"/>
    <property type="project" value="UniProtKB-SubCell"/>
</dbReference>
<dbReference type="PROSITE" id="PS52016">
    <property type="entry name" value="TONB_DEPENDENT_REC_3"/>
    <property type="match status" value="1"/>
</dbReference>
<evidence type="ECO:0000313" key="9">
    <source>
        <dbReference type="EMBL" id="PMC07186.1"/>
    </source>
</evidence>
<keyword evidence="3 7" id="KW-1134">Transmembrane beta strand</keyword>
<dbReference type="InterPro" id="IPR036942">
    <property type="entry name" value="Beta-barrel_TonB_sf"/>
</dbReference>
<evidence type="ECO:0000256" key="2">
    <source>
        <dbReference type="ARBA" id="ARBA00022448"/>
    </source>
</evidence>
<comment type="similarity">
    <text evidence="7">Belongs to the TonB-dependent receptor family.</text>
</comment>
<dbReference type="NCBIfam" id="TIGR04057">
    <property type="entry name" value="SusC_RagA_signa"/>
    <property type="match status" value="1"/>
</dbReference>
<dbReference type="Pfam" id="PF13715">
    <property type="entry name" value="CarbopepD_reg_2"/>
    <property type="match status" value="1"/>
</dbReference>
<gene>
    <name evidence="9" type="ORF">CJ232_12135</name>
</gene>